<dbReference type="Pfam" id="PF13475">
    <property type="entry name" value="DUF4116"/>
    <property type="match status" value="2"/>
</dbReference>
<dbReference type="VEuPathDB" id="AmoebaDB:NF0071340"/>
<organism evidence="2 3">
    <name type="scientific">Naegleria fowleri</name>
    <name type="common">Brain eating amoeba</name>
    <dbReference type="NCBI Taxonomy" id="5763"/>
    <lineage>
        <taxon>Eukaryota</taxon>
        <taxon>Discoba</taxon>
        <taxon>Heterolobosea</taxon>
        <taxon>Tetramitia</taxon>
        <taxon>Eutetramitia</taxon>
        <taxon>Vahlkampfiidae</taxon>
        <taxon>Naegleria</taxon>
    </lineage>
</organism>
<protein>
    <recommendedName>
        <fullName evidence="1">DUF4116 domain-containing protein</fullName>
    </recommendedName>
</protein>
<reference evidence="2 3" key="1">
    <citation type="journal article" date="2019" name="Sci. Rep.">
        <title>Nanopore sequencing improves the draft genome of the human pathogenic amoeba Naegleria fowleri.</title>
        <authorList>
            <person name="Liechti N."/>
            <person name="Schurch N."/>
            <person name="Bruggmann R."/>
            <person name="Wittwer M."/>
        </authorList>
    </citation>
    <scope>NUCLEOTIDE SEQUENCE [LARGE SCALE GENOMIC DNA]</scope>
    <source>
        <strain evidence="2 3">ATCC 30894</strain>
    </source>
</reference>
<dbReference type="Proteomes" id="UP000444721">
    <property type="component" value="Unassembled WGS sequence"/>
</dbReference>
<evidence type="ECO:0000259" key="1">
    <source>
        <dbReference type="Pfam" id="PF13475"/>
    </source>
</evidence>
<sequence>MMASQRTNMAMDEGEDDSEEPLVRIELIDFLFNPEDDLNYQKLKQKFDNQTKGFAKWLLERENWRLNLEKFDSLLPIEFLSDRECIEEYFIWNRVGEDEFNPFNAIAPWITKTFEHDEDADECDYEMCVVLRYIGLGIYDILNYVPTNKLWSRKQDLVEVLKFVEACPVRLDPYDIEVVCTAKQFCEKIYLKFMPNHLQGDREIVEQAVCINGLNLEYASEALRNDREIVLKAIRSNPCSYVHASSQLKRDMDFKKQCLNIVLNKDGIEQKGAISSYIQTMFSDDKEMVLYLIANHSNLICHSFFNRMPNELKNDKEVLTQCIMARIHIDTLPNIVISNRDLFLELLKNASAFYFEQHMSQLTERIVDLDFMSTLVEYNEQALKYASDELKGNRQLVLKAVTNFGRALKYCSDELRKDRDIVRSAVRNCGIALSFACPELRNDMSIILEAVENCGFIIDNLSAKMKENYELHILFCTEIFTQHLWRNLLSRNCRN</sequence>
<name>A0A6A5C8R2_NAEFO</name>
<dbReference type="EMBL" id="VFQX01000013">
    <property type="protein sequence ID" value="KAF0981765.1"/>
    <property type="molecule type" value="Genomic_DNA"/>
</dbReference>
<feature type="domain" description="DUF4116" evidence="1">
    <location>
        <begin position="393"/>
        <end position="441"/>
    </location>
</feature>
<evidence type="ECO:0000313" key="3">
    <source>
        <dbReference type="Proteomes" id="UP000444721"/>
    </source>
</evidence>
<keyword evidence="3" id="KW-1185">Reference proteome</keyword>
<dbReference type="VEuPathDB" id="AmoebaDB:FDP41_012422"/>
<dbReference type="AlphaFoldDB" id="A0A6A5C8R2"/>
<dbReference type="VEuPathDB" id="AmoebaDB:NfTy_040280"/>
<dbReference type="RefSeq" id="XP_044566478.1">
    <property type="nucleotide sequence ID" value="XM_044702941.1"/>
</dbReference>
<dbReference type="GeneID" id="68119637"/>
<proteinExistence type="predicted"/>
<accession>A0A6A5C8R2</accession>
<gene>
    <name evidence="2" type="ORF">FDP41_012422</name>
</gene>
<evidence type="ECO:0000313" key="2">
    <source>
        <dbReference type="EMBL" id="KAF0981765.1"/>
    </source>
</evidence>
<dbReference type="InterPro" id="IPR025197">
    <property type="entry name" value="DUF4116"/>
</dbReference>
<comment type="caution">
    <text evidence="2">The sequence shown here is derived from an EMBL/GenBank/DDBJ whole genome shotgun (WGS) entry which is preliminary data.</text>
</comment>
<dbReference type="OrthoDB" id="206348at2759"/>
<feature type="domain" description="DUF4116" evidence="1">
    <location>
        <begin position="201"/>
        <end position="249"/>
    </location>
</feature>